<feature type="region of interest" description="Disordered" evidence="5">
    <location>
        <begin position="359"/>
        <end position="383"/>
    </location>
</feature>
<feature type="compositionally biased region" description="Basic and acidic residues" evidence="5">
    <location>
        <begin position="371"/>
        <end position="383"/>
    </location>
</feature>
<comment type="caution">
    <text evidence="7">The sequence shown here is derived from an EMBL/GenBank/DDBJ whole genome shotgun (WGS) entry which is preliminary data.</text>
</comment>
<evidence type="ECO:0000256" key="2">
    <source>
        <dbReference type="ARBA" id="ARBA00022737"/>
    </source>
</evidence>
<keyword evidence="4" id="KW-0862">Zinc</keyword>
<evidence type="ECO:0000259" key="6">
    <source>
        <dbReference type="SMART" id="SM00249"/>
    </source>
</evidence>
<evidence type="ECO:0000256" key="5">
    <source>
        <dbReference type="SAM" id="MobiDB-lite"/>
    </source>
</evidence>
<dbReference type="InterPro" id="IPR046349">
    <property type="entry name" value="C1-like_sf"/>
</dbReference>
<evidence type="ECO:0000313" key="7">
    <source>
        <dbReference type="EMBL" id="KAF5938270.1"/>
    </source>
</evidence>
<accession>A0A7J7GC35</accession>
<dbReference type="EMBL" id="JACBKZ010000012">
    <property type="protein sequence ID" value="KAF5938270.1"/>
    <property type="molecule type" value="Genomic_DNA"/>
</dbReference>
<reference evidence="7 8" key="2">
    <citation type="submission" date="2020-07" db="EMBL/GenBank/DDBJ databases">
        <title>Genome assembly of wild tea tree DASZ reveals pedigree and selection history of tea varieties.</title>
        <authorList>
            <person name="Zhang W."/>
        </authorList>
    </citation>
    <scope>NUCLEOTIDE SEQUENCE [LARGE SCALE GENOMIC DNA]</scope>
    <source>
        <strain evidence="8">cv. G240</strain>
        <tissue evidence="7">Leaf</tissue>
    </source>
</reference>
<dbReference type="GO" id="GO:0008270">
    <property type="term" value="F:zinc ion binding"/>
    <property type="evidence" value="ECO:0007669"/>
    <property type="project" value="UniProtKB-KW"/>
</dbReference>
<feature type="domain" description="Zinc finger PHD-type" evidence="6">
    <location>
        <begin position="96"/>
        <end position="154"/>
    </location>
</feature>
<keyword evidence="2" id="KW-0677">Repeat</keyword>
<dbReference type="AlphaFoldDB" id="A0A7J7GC35"/>
<dbReference type="PANTHER" id="PTHR46288">
    <property type="entry name" value="PHORBOL-ESTER/DAG-TYPE DOMAIN-CONTAINING PROTEIN"/>
    <property type="match status" value="1"/>
</dbReference>
<keyword evidence="1" id="KW-0479">Metal-binding</keyword>
<keyword evidence="3" id="KW-0863">Zinc-finger</keyword>
<reference evidence="8" key="1">
    <citation type="journal article" date="2020" name="Nat. Commun.">
        <title>Genome assembly of wild tea tree DASZ reveals pedigree and selection history of tea varieties.</title>
        <authorList>
            <person name="Zhang W."/>
            <person name="Zhang Y."/>
            <person name="Qiu H."/>
            <person name="Guo Y."/>
            <person name="Wan H."/>
            <person name="Zhang X."/>
            <person name="Scossa F."/>
            <person name="Alseekh S."/>
            <person name="Zhang Q."/>
            <person name="Wang P."/>
            <person name="Xu L."/>
            <person name="Schmidt M.H."/>
            <person name="Jia X."/>
            <person name="Li D."/>
            <person name="Zhu A."/>
            <person name="Guo F."/>
            <person name="Chen W."/>
            <person name="Ni D."/>
            <person name="Usadel B."/>
            <person name="Fernie A.R."/>
            <person name="Wen W."/>
        </authorList>
    </citation>
    <scope>NUCLEOTIDE SEQUENCE [LARGE SCALE GENOMIC DNA]</scope>
    <source>
        <strain evidence="8">cv. G240</strain>
    </source>
</reference>
<evidence type="ECO:0000256" key="1">
    <source>
        <dbReference type="ARBA" id="ARBA00022723"/>
    </source>
</evidence>
<dbReference type="SMART" id="SM00249">
    <property type="entry name" value="PHD"/>
    <property type="match status" value="1"/>
</dbReference>
<dbReference type="PANTHER" id="PTHR46288:SF17">
    <property type="entry name" value="CYSTEINE_HISTIDINE-RICH C1 DOMAIN PROTEIN"/>
    <property type="match status" value="1"/>
</dbReference>
<evidence type="ECO:0000313" key="8">
    <source>
        <dbReference type="Proteomes" id="UP000593564"/>
    </source>
</evidence>
<evidence type="ECO:0000256" key="4">
    <source>
        <dbReference type="ARBA" id="ARBA00022833"/>
    </source>
</evidence>
<dbReference type="InterPro" id="IPR001965">
    <property type="entry name" value="Znf_PHD"/>
</dbReference>
<organism evidence="7 8">
    <name type="scientific">Camellia sinensis</name>
    <name type="common">Tea plant</name>
    <name type="synonym">Thea sinensis</name>
    <dbReference type="NCBI Taxonomy" id="4442"/>
    <lineage>
        <taxon>Eukaryota</taxon>
        <taxon>Viridiplantae</taxon>
        <taxon>Streptophyta</taxon>
        <taxon>Embryophyta</taxon>
        <taxon>Tracheophyta</taxon>
        <taxon>Spermatophyta</taxon>
        <taxon>Magnoliopsida</taxon>
        <taxon>eudicotyledons</taxon>
        <taxon>Gunneridae</taxon>
        <taxon>Pentapetalae</taxon>
        <taxon>asterids</taxon>
        <taxon>Ericales</taxon>
        <taxon>Theaceae</taxon>
        <taxon>Camellia</taxon>
    </lineage>
</organism>
<dbReference type="InterPro" id="IPR004146">
    <property type="entry name" value="DC1"/>
</dbReference>
<gene>
    <name evidence="7" type="ORF">HYC85_025776</name>
</gene>
<keyword evidence="8" id="KW-1185">Reference proteome</keyword>
<dbReference type="Pfam" id="PF03107">
    <property type="entry name" value="C1_2"/>
    <property type="match status" value="2"/>
</dbReference>
<proteinExistence type="predicted"/>
<evidence type="ECO:0000256" key="3">
    <source>
        <dbReference type="ARBA" id="ARBA00022771"/>
    </source>
</evidence>
<sequence>MELQQTKEKKLLSRHFSHEHPLEHTSSPPKGDTAACFGCKLNIFSGKEYYKCKICPFSLHKVCHNMPKKVQHPADPEHHFTLRAMPHSSSTTASFNCKACGLCIIGFYYNCDKCGDYYHILCSVVPLFVKMPSHIHRLKLEFSPPYDFQCDLCKKPSYNGWLYRCGLCEFDAHLSCAITNKGTEWLQHQSAPQRYIALPINQNLDCNNKGHEIMELITRGMKGTGQSICVEIGTDRSLPHDQCSLLSEDLTIPSYQFSDLCFSLDFAKSLLGDEYMDQKTKEAHCHGIDNIPEVKAKTSHDYAALPNGIMDHLKHTNLAPTLAKKPSFDFHNEGPTPKNRLNRPFSTGMAGHVWMELGQESQNRKPNGARGRTDDTKSTKSDTESLGSYLSRLLLCFYYPRNNGIGSKSFKNGRK</sequence>
<protein>
    <recommendedName>
        <fullName evidence="6">Zinc finger PHD-type domain-containing protein</fullName>
    </recommendedName>
</protein>
<dbReference type="SUPFAM" id="SSF57889">
    <property type="entry name" value="Cysteine-rich domain"/>
    <property type="match status" value="1"/>
</dbReference>
<name>A0A7J7GC35_CAMSI</name>
<dbReference type="Proteomes" id="UP000593564">
    <property type="component" value="Unassembled WGS sequence"/>
</dbReference>